<sequence length="170" mass="18411">MISIDVFRALDLVPHTLIIVTAGDPENPRKRGGMTVAWGSRVSWNPPLFAISIGPSKYTYQLIEEYGAFAVHTVSKKLVDAAVNIFGSLSGRDVDKFKLLGIEPVKARRVTAPIIPIAPVIMECKVVSKHIAGDHVLFIAEVVEAYQGSEETPLAFLDGNAIEIVSSGKQ</sequence>
<dbReference type="AlphaFoldDB" id="A0A7J3JQG1"/>
<dbReference type="EMBL" id="DTBZ01000097">
    <property type="protein sequence ID" value="HGQ18338.1"/>
    <property type="molecule type" value="Genomic_DNA"/>
</dbReference>
<dbReference type="InterPro" id="IPR002563">
    <property type="entry name" value="Flavin_Rdtase-like_dom"/>
</dbReference>
<proteinExistence type="inferred from homology"/>
<dbReference type="InterPro" id="IPR052174">
    <property type="entry name" value="Flavoredoxin"/>
</dbReference>
<evidence type="ECO:0000256" key="1">
    <source>
        <dbReference type="ARBA" id="ARBA00001917"/>
    </source>
</evidence>
<comment type="caution">
    <text evidence="6">The sequence shown here is derived from an EMBL/GenBank/DDBJ whole genome shotgun (WGS) entry which is preliminary data.</text>
</comment>
<comment type="similarity">
    <text evidence="3">Belongs to the flavoredoxin family.</text>
</comment>
<evidence type="ECO:0000256" key="3">
    <source>
        <dbReference type="ARBA" id="ARBA00038054"/>
    </source>
</evidence>
<dbReference type="SUPFAM" id="SSF50475">
    <property type="entry name" value="FMN-binding split barrel"/>
    <property type="match status" value="1"/>
</dbReference>
<reference evidence="6" key="1">
    <citation type="journal article" date="2020" name="mSystems">
        <title>Genome- and Community-Level Interaction Insights into Carbon Utilization and Element Cycling Functions of Hydrothermarchaeota in Hydrothermal Sediment.</title>
        <authorList>
            <person name="Zhou Z."/>
            <person name="Liu Y."/>
            <person name="Xu W."/>
            <person name="Pan J."/>
            <person name="Luo Z.H."/>
            <person name="Li M."/>
        </authorList>
    </citation>
    <scope>NUCLEOTIDE SEQUENCE [LARGE SCALE GENOMIC DNA]</scope>
    <source>
        <strain evidence="5">SpSt-618</strain>
        <strain evidence="6">SpSt-657</strain>
    </source>
</reference>
<accession>A0A7J3JQG1</accession>
<dbReference type="InterPro" id="IPR012349">
    <property type="entry name" value="Split_barrel_FMN-bd"/>
</dbReference>
<dbReference type="PANTHER" id="PTHR43567:SF1">
    <property type="entry name" value="FLAVOREDOXIN"/>
    <property type="match status" value="1"/>
</dbReference>
<evidence type="ECO:0000313" key="6">
    <source>
        <dbReference type="EMBL" id="HGQ18338.1"/>
    </source>
</evidence>
<dbReference type="GO" id="GO:0010181">
    <property type="term" value="F:FMN binding"/>
    <property type="evidence" value="ECO:0007669"/>
    <property type="project" value="InterPro"/>
</dbReference>
<dbReference type="Pfam" id="PF01613">
    <property type="entry name" value="Flavin_Reduct"/>
    <property type="match status" value="1"/>
</dbReference>
<dbReference type="PANTHER" id="PTHR43567">
    <property type="entry name" value="FLAVOREDOXIN-RELATED-RELATED"/>
    <property type="match status" value="1"/>
</dbReference>
<keyword evidence="2" id="KW-0285">Flavoprotein</keyword>
<comment type="cofactor">
    <cofactor evidence="1">
        <name>FMN</name>
        <dbReference type="ChEBI" id="CHEBI:58210"/>
    </cofactor>
</comment>
<dbReference type="Gene3D" id="2.30.110.10">
    <property type="entry name" value="Electron Transport, Fmn-binding Protein, Chain A"/>
    <property type="match status" value="1"/>
</dbReference>
<dbReference type="SMART" id="SM00903">
    <property type="entry name" value="Flavin_Reduct"/>
    <property type="match status" value="1"/>
</dbReference>
<name>A0A7J3JQG1_9CREN</name>
<feature type="domain" description="Flavin reductase like" evidence="4">
    <location>
        <begin position="10"/>
        <end position="163"/>
    </location>
</feature>
<evidence type="ECO:0000313" key="5">
    <source>
        <dbReference type="EMBL" id="HGN37354.1"/>
    </source>
</evidence>
<dbReference type="EMBL" id="DTAI01000218">
    <property type="protein sequence ID" value="HGN37354.1"/>
    <property type="molecule type" value="Genomic_DNA"/>
</dbReference>
<evidence type="ECO:0000256" key="2">
    <source>
        <dbReference type="ARBA" id="ARBA00022630"/>
    </source>
</evidence>
<gene>
    <name evidence="5" type="ORF">ENT87_07410</name>
    <name evidence="6" type="ORF">ENU30_05125</name>
</gene>
<protein>
    <submittedName>
        <fullName evidence="6">Flavin reductase family protein</fullName>
    </submittedName>
</protein>
<evidence type="ECO:0000259" key="4">
    <source>
        <dbReference type="SMART" id="SM00903"/>
    </source>
</evidence>
<organism evidence="6">
    <name type="scientific">Ignisphaera aggregans</name>
    <dbReference type="NCBI Taxonomy" id="334771"/>
    <lineage>
        <taxon>Archaea</taxon>
        <taxon>Thermoproteota</taxon>
        <taxon>Thermoprotei</taxon>
        <taxon>Desulfurococcales</taxon>
        <taxon>Desulfurococcaceae</taxon>
        <taxon>Ignisphaera</taxon>
    </lineage>
</organism>